<dbReference type="Gene3D" id="2.180.10.10">
    <property type="entry name" value="RHS repeat-associated core"/>
    <property type="match status" value="1"/>
</dbReference>
<dbReference type="PANTHER" id="PTHR32305:SF15">
    <property type="entry name" value="PROTEIN RHSA-RELATED"/>
    <property type="match status" value="1"/>
</dbReference>
<name>A0A177NIX4_9GAMM</name>
<evidence type="ECO:0000313" key="1">
    <source>
        <dbReference type="EMBL" id="OAI17792.1"/>
    </source>
</evidence>
<dbReference type="Proteomes" id="UP000077628">
    <property type="component" value="Unassembled WGS sequence"/>
</dbReference>
<dbReference type="InterPro" id="IPR031325">
    <property type="entry name" value="RHS_repeat"/>
</dbReference>
<evidence type="ECO:0000313" key="2">
    <source>
        <dbReference type="Proteomes" id="UP000077628"/>
    </source>
</evidence>
<keyword evidence="2" id="KW-1185">Reference proteome</keyword>
<protein>
    <recommendedName>
        <fullName evidence="3">YD repeat-containing protein</fullName>
    </recommendedName>
</protein>
<dbReference type="STRING" id="702114.A1355_06840"/>
<evidence type="ECO:0008006" key="3">
    <source>
        <dbReference type="Google" id="ProtNLM"/>
    </source>
</evidence>
<dbReference type="NCBIfam" id="TIGR01643">
    <property type="entry name" value="YD_repeat_2x"/>
    <property type="match status" value="1"/>
</dbReference>
<dbReference type="AlphaFoldDB" id="A0A177NIX4"/>
<comment type="caution">
    <text evidence="1">The sequence shown here is derived from an EMBL/GenBank/DDBJ whole genome shotgun (WGS) entry which is preliminary data.</text>
</comment>
<dbReference type="Pfam" id="PF05593">
    <property type="entry name" value="RHS_repeat"/>
    <property type="match status" value="1"/>
</dbReference>
<organism evidence="1 2">
    <name type="scientific">Methylomonas koyamae</name>
    <dbReference type="NCBI Taxonomy" id="702114"/>
    <lineage>
        <taxon>Bacteria</taxon>
        <taxon>Pseudomonadati</taxon>
        <taxon>Pseudomonadota</taxon>
        <taxon>Gammaproteobacteria</taxon>
        <taxon>Methylococcales</taxon>
        <taxon>Methylococcaceae</taxon>
        <taxon>Methylomonas</taxon>
    </lineage>
</organism>
<accession>A0A177NIX4</accession>
<proteinExistence type="predicted"/>
<dbReference type="PANTHER" id="PTHR32305">
    <property type="match status" value="1"/>
</dbReference>
<dbReference type="InterPro" id="IPR050708">
    <property type="entry name" value="T6SS_VgrG/RHS"/>
</dbReference>
<sequence>MNIFHQQIRHTNSATDFEQVAYDANSNVTSLRKRSGQVVNLGYDNLNRLLSRSYPTSADNIGFSYDLLGRRTAANKTGWPVSYSWDNAGRLTDTTAGGKTLSYQVDAAGNRTRTTWPETTPFYVTTTYDALNRPTDIFENGTVSLANYHYDDLSRRTTVTLGNVPTRQSAPNRMLKPYCTLGFNRSRPAIACTNRYATIF</sequence>
<dbReference type="RefSeq" id="WP_064029081.1">
    <property type="nucleotide sequence ID" value="NZ_LUUK01000175.1"/>
</dbReference>
<reference evidence="2" key="1">
    <citation type="submission" date="2016-03" db="EMBL/GenBank/DDBJ databases">
        <authorList>
            <person name="Heylen K."/>
            <person name="De Vos P."/>
            <person name="Vekeman B."/>
        </authorList>
    </citation>
    <scope>NUCLEOTIDE SEQUENCE [LARGE SCALE GENOMIC DNA]</scope>
    <source>
        <strain evidence="2">R-45383</strain>
    </source>
</reference>
<dbReference type="EMBL" id="LUUK01000175">
    <property type="protein sequence ID" value="OAI17792.1"/>
    <property type="molecule type" value="Genomic_DNA"/>
</dbReference>
<gene>
    <name evidence="1" type="ORF">A1355_06840</name>
</gene>
<dbReference type="InterPro" id="IPR006530">
    <property type="entry name" value="YD"/>
</dbReference>